<organism evidence="1">
    <name type="scientific">Siphoviridae sp. ctMOb8</name>
    <dbReference type="NCBI Taxonomy" id="2825460"/>
    <lineage>
        <taxon>Viruses</taxon>
        <taxon>Duplodnaviria</taxon>
        <taxon>Heunggongvirae</taxon>
        <taxon>Uroviricota</taxon>
        <taxon>Caudoviricetes</taxon>
    </lineage>
</organism>
<proteinExistence type="predicted"/>
<accession>A0A8S5Q0F5</accession>
<dbReference type="EMBL" id="BK015544">
    <property type="protein sequence ID" value="DAE12227.1"/>
    <property type="molecule type" value="Genomic_DNA"/>
</dbReference>
<reference evidence="1" key="1">
    <citation type="journal article" date="2021" name="Proc. Natl. Acad. Sci. U.S.A.">
        <title>A Catalog of Tens of Thousands of Viruses from Human Metagenomes Reveals Hidden Associations with Chronic Diseases.</title>
        <authorList>
            <person name="Tisza M.J."/>
            <person name="Buck C.B."/>
        </authorList>
    </citation>
    <scope>NUCLEOTIDE SEQUENCE</scope>
    <source>
        <strain evidence="1">CtMOb8</strain>
    </source>
</reference>
<protein>
    <submittedName>
        <fullName evidence="1">Uncharacterized protein</fullName>
    </submittedName>
</protein>
<evidence type="ECO:0000313" key="1">
    <source>
        <dbReference type="EMBL" id="DAE12227.1"/>
    </source>
</evidence>
<sequence length="35" mass="4132">MLFAFKQLCKNLPPRHAPFILSYVRERMKGQPWAG</sequence>
<name>A0A8S5Q0F5_9CAUD</name>